<dbReference type="InterPro" id="IPR013519">
    <property type="entry name" value="Int_alpha_beta-p"/>
</dbReference>
<comment type="caution">
    <text evidence="5">The sequence shown here is derived from an EMBL/GenBank/DDBJ whole genome shotgun (WGS) entry which is preliminary data.</text>
</comment>
<dbReference type="AlphaFoldDB" id="A0A5D0IME4"/>
<dbReference type="InterPro" id="IPR011519">
    <property type="entry name" value="UnbV_ASPIC"/>
</dbReference>
<gene>
    <name evidence="5" type="ORF">FUA24_05880</name>
</gene>
<dbReference type="Pfam" id="PF13517">
    <property type="entry name" value="FG-GAP_3"/>
    <property type="match status" value="5"/>
</dbReference>
<keyword evidence="3" id="KW-0325">Glycoprotein</keyword>
<protein>
    <recommendedName>
        <fullName evidence="4">ASPIC/UnbV domain-containing protein</fullName>
    </recommendedName>
</protein>
<evidence type="ECO:0000256" key="1">
    <source>
        <dbReference type="ARBA" id="ARBA00022729"/>
    </source>
</evidence>
<keyword evidence="6" id="KW-1185">Reference proteome</keyword>
<keyword evidence="1" id="KW-0732">Signal</keyword>
<dbReference type="Proteomes" id="UP000323930">
    <property type="component" value="Unassembled WGS sequence"/>
</dbReference>
<sequence>MTKIFLLIVVVVCIASCEKEVENKITSSTSFKSLTKEETGISFSNNIVENDSLNYFTFPYMYMGGGVAVGDLNNDGLDDVYFTGNMVENKLYINRGNMQFEDVSNSAGVSGDERWYTGVTMADVNADGWLDIYVSVSGLYGETRNQLFINNQDETFTEKAVEYGLSDASYSIQATFFDYDNDGLLDVFVGNYPLVPVSMGNRFYFDKMQDNKFEDSGHLYRNNGNNTFTDVTIEAGVQNFGMTLGVLASDFNNDGFKDLYLSNDFNVPDYFYINNGDGTFKEVVKETTGHTAMFGMGIDAADFNNDNLLDFVQLDMTPEDYKRSKTNMASMSPETFYEAVDLGMGYQYMQNTLQVNNGIDANGLPSFSNISRLAGMATTDWSWGVLFADFDNDGLKDVIVTNGMKRDVNNNDVNEKTKVQGFADLNKEIDYRQYPSTPIDNYVFKNEGNYKFTKANSNWNLTYKGFSNGVAYSDFDNDGDLDVIMNNLGDEASIFKNETSNEGAQNYLKVSFVGPENNAFGIGAKVFVKTSSGVQYQELTLSRGFQSSVAPELHFGLGNSKVKELKVTWPNGSEQTLGEVSVNTEIKLQFKEAITKTKTSEEKAKIFNDITEVSKINFIHKEDNFDDFLKEPLLPHKNSAFGPALAVGDINNDGFEDFFVGNATGNAGVMYIQKEDKTFEVYHGPWEKDAQFEDTGAILFDADNDNDLDLYVVNGGNDANKQISFYQDRLYMNTPNGFIKTNHSLPEIFSSGNIVTTEDYDNDGDLDLFVGGRIIPGKYPFPAKSYILRNDGGKDEKLKFTDVTNSVLPDLNEAGLVTSALWDDFNQDGKKDLIITGEWMPIRFFENKGSSFKEVTKTIGFEDTSGWWYNLEKADVDGDGDMDYLAGNLGLNYKYKAKKDKPFEVYANDFDENGTMDIVLSYQKNGKMLPLRGRECSSQQVPAIARRFQTFELFAEASLADIYGQAMLDKSLHYKANVFENSWVENLGNGNFKLHKMPNELQVTSLNAFHTIKNNNNTFILAAGNLFNAEVETPRNDAGVGALFQITKEQNVQLVPTTTTGLFVKDEIRNMQTIKLGNNDQLGIIFAANNGQLKLFQIAL</sequence>
<dbReference type="SUPFAM" id="SSF69318">
    <property type="entry name" value="Integrin alpha N-terminal domain"/>
    <property type="match status" value="2"/>
</dbReference>
<keyword evidence="2" id="KW-0677">Repeat</keyword>
<dbReference type="InterPro" id="IPR027039">
    <property type="entry name" value="Crtac1"/>
</dbReference>
<dbReference type="Gene3D" id="2.130.10.130">
    <property type="entry name" value="Integrin alpha, N-terminal"/>
    <property type="match status" value="5"/>
</dbReference>
<dbReference type="Pfam" id="PF07593">
    <property type="entry name" value="UnbV_ASPIC"/>
    <property type="match status" value="1"/>
</dbReference>
<evidence type="ECO:0000313" key="5">
    <source>
        <dbReference type="EMBL" id="TYA84181.1"/>
    </source>
</evidence>
<proteinExistence type="predicted"/>
<dbReference type="EMBL" id="VSDQ01000409">
    <property type="protein sequence ID" value="TYA84181.1"/>
    <property type="molecule type" value="Genomic_DNA"/>
</dbReference>
<dbReference type="SMART" id="SM00191">
    <property type="entry name" value="Int_alpha"/>
    <property type="match status" value="2"/>
</dbReference>
<dbReference type="RefSeq" id="WP_148540526.1">
    <property type="nucleotide sequence ID" value="NZ_VSDQ01000409.1"/>
</dbReference>
<evidence type="ECO:0000313" key="6">
    <source>
        <dbReference type="Proteomes" id="UP000323930"/>
    </source>
</evidence>
<feature type="domain" description="ASPIC/UnbV" evidence="4">
    <location>
        <begin position="521"/>
        <end position="586"/>
    </location>
</feature>
<dbReference type="OrthoDB" id="9816120at2"/>
<reference evidence="5 6" key="1">
    <citation type="submission" date="2019-08" db="EMBL/GenBank/DDBJ databases">
        <title>Seonamhaeicola sediminis sp. nov., isolated from marine sediment.</title>
        <authorList>
            <person name="Cao W.R."/>
        </authorList>
    </citation>
    <scope>NUCLEOTIDE SEQUENCE [LARGE SCALE GENOMIC DNA]</scope>
    <source>
        <strain evidence="5 6">B011</strain>
    </source>
</reference>
<organism evidence="5 6">
    <name type="scientific">Seonamhaeicola marinus</name>
    <dbReference type="NCBI Taxonomy" id="1912246"/>
    <lineage>
        <taxon>Bacteria</taxon>
        <taxon>Pseudomonadati</taxon>
        <taxon>Bacteroidota</taxon>
        <taxon>Flavobacteriia</taxon>
        <taxon>Flavobacteriales</taxon>
        <taxon>Flavobacteriaceae</taxon>
    </lineage>
</organism>
<dbReference type="PANTHER" id="PTHR16026:SF0">
    <property type="entry name" value="CARTILAGE ACIDIC PROTEIN 1"/>
    <property type="match status" value="1"/>
</dbReference>
<dbReference type="InterPro" id="IPR028994">
    <property type="entry name" value="Integrin_alpha_N"/>
</dbReference>
<evidence type="ECO:0000259" key="4">
    <source>
        <dbReference type="Pfam" id="PF07593"/>
    </source>
</evidence>
<evidence type="ECO:0000256" key="3">
    <source>
        <dbReference type="ARBA" id="ARBA00023180"/>
    </source>
</evidence>
<dbReference type="PANTHER" id="PTHR16026">
    <property type="entry name" value="CARTILAGE ACIDIC PROTEIN 1"/>
    <property type="match status" value="1"/>
</dbReference>
<dbReference type="Pfam" id="PF01839">
    <property type="entry name" value="FG-GAP"/>
    <property type="match status" value="1"/>
</dbReference>
<evidence type="ECO:0000256" key="2">
    <source>
        <dbReference type="ARBA" id="ARBA00022737"/>
    </source>
</evidence>
<name>A0A5D0IME4_9FLAO</name>
<accession>A0A5D0IME4</accession>
<dbReference type="InterPro" id="IPR013517">
    <property type="entry name" value="FG-GAP"/>
</dbReference>